<dbReference type="VEuPathDB" id="TriTrypDB:LMJLV39_150020800"/>
<dbReference type="SMART" id="SM00931">
    <property type="entry name" value="NOSIC"/>
    <property type="match status" value="1"/>
</dbReference>
<dbReference type="PROSITE" id="PS51358">
    <property type="entry name" value="NOP"/>
    <property type="match status" value="1"/>
</dbReference>
<evidence type="ECO:0000313" key="8">
    <source>
        <dbReference type="Proteomes" id="UP000000542"/>
    </source>
</evidence>
<keyword evidence="3" id="KW-0690">Ribosome biogenesis</keyword>
<dbReference type="STRING" id="5664.Q4QF42"/>
<dbReference type="PANTHER" id="PTHR10894:SF1">
    <property type="entry name" value="NUCLEOLAR PROTEIN 58"/>
    <property type="match status" value="1"/>
</dbReference>
<dbReference type="GO" id="GO:0032040">
    <property type="term" value="C:small-subunit processome"/>
    <property type="evidence" value="ECO:0000318"/>
    <property type="project" value="GO_Central"/>
</dbReference>
<dbReference type="AlphaFoldDB" id="Q4QF42"/>
<dbReference type="VEuPathDB" id="TriTrypDB:LMJFC_150022500"/>
<evidence type="ECO:0000256" key="2">
    <source>
        <dbReference type="ARBA" id="ARBA00009211"/>
    </source>
</evidence>
<organism evidence="7 8">
    <name type="scientific">Leishmania major</name>
    <dbReference type="NCBI Taxonomy" id="5664"/>
    <lineage>
        <taxon>Eukaryota</taxon>
        <taxon>Discoba</taxon>
        <taxon>Euglenozoa</taxon>
        <taxon>Kinetoplastea</taxon>
        <taxon>Metakinetoplastina</taxon>
        <taxon>Trypanosomatida</taxon>
        <taxon>Trypanosomatidae</taxon>
        <taxon>Leishmaniinae</taxon>
        <taxon>Leishmania</taxon>
    </lineage>
</organism>
<keyword evidence="8" id="KW-1185">Reference proteome</keyword>
<sequence length="602" mass="66054">MTGCVLVPGDIGKRVRERESTGKTPPHLPTTLLHHDRCPPSSTLVSSTIDVLPSLYRPACSAPPRPRPHRPTVRGFLIRRTRQVRCCALYSSHTRPPSVCVHHLFLVTGAVLLSFWGRPSLTLLPPSLSNHSHLIPSSDPTPATLTLLPPPVTSANQMVYALLELPAGVALFKVDGERRKLKALLHFKSTADALETTAQLVNGELSKPVRKFLKKNYLEKEVSEELAVADAKLAKAIKETLAIPCVSGEDTLPTFRALKQNIDSLLEDVSAEQLNQTALGLAHNLNRYKLKFSPDKVDMMVVQAVSLLEDLDKEINKYAMRAREWYGWHFPELGKIVNDNVAYCKIVLAMKTRFNARDTDFSDFLEEEMEQRVKEAAMVSMGTEIAEEDIENISRLCNEVVAASKYREQLSTYLSSRMQTIAPNLTTMVGEQIGARLIQKAGSLLTLAKYPSSTVQILGAEKALFRALKQRQATPKYGILYNASVVAKAAPAQKGTMSRVLAAKASLSARIDSFGEGDNTPALEYRGKVENRLKAFEEGIAYGKSGNARGAGAGLEQRGSYGDNQGNGFKRPRMNTSGFNNDRGGRGGGGGFKHSRPENIGY</sequence>
<dbReference type="InterPro" id="IPR002687">
    <property type="entry name" value="Nop_dom"/>
</dbReference>
<feature type="domain" description="Nop" evidence="6">
    <location>
        <begin position="421"/>
        <end position="538"/>
    </location>
</feature>
<dbReference type="FunFam" id="1.10.246.90:FF:000005">
    <property type="entry name" value="Nucleolar protein 5, putative"/>
    <property type="match status" value="1"/>
</dbReference>
<dbReference type="FunCoup" id="Q4QF42">
    <property type="interactions" value="604"/>
</dbReference>
<dbReference type="Gene3D" id="1.10.246.90">
    <property type="entry name" value="Nop domain"/>
    <property type="match status" value="1"/>
</dbReference>
<dbReference type="VEuPathDB" id="TriTrypDB:LmjF.15.1380"/>
<evidence type="ECO:0000259" key="6">
    <source>
        <dbReference type="PROSITE" id="PS51358"/>
    </source>
</evidence>
<dbReference type="InterPro" id="IPR045056">
    <property type="entry name" value="Nop56/Nop58"/>
</dbReference>
<dbReference type="GeneID" id="5650523"/>
<evidence type="ECO:0000256" key="4">
    <source>
        <dbReference type="ARBA" id="ARBA00023242"/>
    </source>
</evidence>
<feature type="region of interest" description="Disordered" evidence="5">
    <location>
        <begin position="547"/>
        <end position="602"/>
    </location>
</feature>
<proteinExistence type="inferred from homology"/>
<dbReference type="Gene3D" id="1.10.287.4070">
    <property type="match status" value="1"/>
</dbReference>
<dbReference type="EMBL" id="FR796411">
    <property type="protein sequence ID" value="CAJ03368.1"/>
    <property type="molecule type" value="Genomic_DNA"/>
</dbReference>
<name>Q4QF42_LEIMA</name>
<dbReference type="GO" id="GO:0042254">
    <property type="term" value="P:ribosome biogenesis"/>
    <property type="evidence" value="ECO:0007669"/>
    <property type="project" value="UniProtKB-KW"/>
</dbReference>
<dbReference type="KEGG" id="lma:LMJF_15_1380"/>
<dbReference type="InterPro" id="IPR036070">
    <property type="entry name" value="Nop_dom_sf"/>
</dbReference>
<evidence type="ECO:0000256" key="5">
    <source>
        <dbReference type="SAM" id="MobiDB-lite"/>
    </source>
</evidence>
<dbReference type="SUPFAM" id="SSF89124">
    <property type="entry name" value="Nop domain"/>
    <property type="match status" value="1"/>
</dbReference>
<dbReference type="FunFam" id="1.10.287.4070:FF:000001">
    <property type="entry name" value="Probable Nucleolar protein 58"/>
    <property type="match status" value="1"/>
</dbReference>
<dbReference type="VEuPathDB" id="TriTrypDB:LMJSD75_150020800"/>
<gene>
    <name evidence="7" type="ORF">LMJF_15_1380</name>
</gene>
<evidence type="ECO:0000256" key="1">
    <source>
        <dbReference type="ARBA" id="ARBA00004604"/>
    </source>
</evidence>
<reference evidence="7 8" key="1">
    <citation type="journal article" date="2005" name="Science">
        <title>The genome of the kinetoplastid parasite, Leishmania major.</title>
        <authorList>
            <person name="Ivens A.C."/>
            <person name="Peacock C.S."/>
            <person name="Worthey E.A."/>
            <person name="Murphy L."/>
            <person name="Aggarwal G."/>
            <person name="Berriman M."/>
            <person name="Sisk E."/>
            <person name="Rajandream M.A."/>
            <person name="Adlem E."/>
            <person name="Aert R."/>
            <person name="Anupama A."/>
            <person name="Apostolou Z."/>
            <person name="Attipoe P."/>
            <person name="Bason N."/>
            <person name="Bauser C."/>
            <person name="Beck A."/>
            <person name="Beverley S.M."/>
            <person name="Bianchettin G."/>
            <person name="Borzym K."/>
            <person name="Bothe G."/>
            <person name="Bruschi C.V."/>
            <person name="Collins M."/>
            <person name="Cadag E."/>
            <person name="Ciarloni L."/>
            <person name="Clayton C."/>
            <person name="Coulson R.M."/>
            <person name="Cronin A."/>
            <person name="Cruz A.K."/>
            <person name="Davies R.M."/>
            <person name="De Gaudenzi J."/>
            <person name="Dobson D.E."/>
            <person name="Duesterhoeft A."/>
            <person name="Fazelina G."/>
            <person name="Fosker N."/>
            <person name="Frasch A.C."/>
            <person name="Fraser A."/>
            <person name="Fuchs M."/>
            <person name="Gabel C."/>
            <person name="Goble A."/>
            <person name="Goffeau A."/>
            <person name="Harris D."/>
            <person name="Hertz-Fowler C."/>
            <person name="Hilbert H."/>
            <person name="Horn D."/>
            <person name="Huang Y."/>
            <person name="Klages S."/>
            <person name="Knights A."/>
            <person name="Kube M."/>
            <person name="Larke N."/>
            <person name="Litvin L."/>
            <person name="Lord A."/>
            <person name="Louie T."/>
            <person name="Marra M."/>
            <person name="Masuy D."/>
            <person name="Matthews K."/>
            <person name="Michaeli S."/>
            <person name="Mottram J.C."/>
            <person name="Muller-Auer S."/>
            <person name="Munden H."/>
            <person name="Nelson S."/>
            <person name="Norbertczak H."/>
            <person name="Oliver K."/>
            <person name="O'neil S."/>
            <person name="Pentony M."/>
            <person name="Pohl T.M."/>
            <person name="Price C."/>
            <person name="Purnelle B."/>
            <person name="Quail M.A."/>
            <person name="Rabbinowitsch E."/>
            <person name="Reinhardt R."/>
            <person name="Rieger M."/>
            <person name="Rinta J."/>
            <person name="Robben J."/>
            <person name="Robertson L."/>
            <person name="Ruiz J.C."/>
            <person name="Rutter S."/>
            <person name="Saunders D."/>
            <person name="Schafer M."/>
            <person name="Schein J."/>
            <person name="Schwartz D.C."/>
            <person name="Seeger K."/>
            <person name="Seyler A."/>
            <person name="Sharp S."/>
            <person name="Shin H."/>
            <person name="Sivam D."/>
            <person name="Squares R."/>
            <person name="Squares S."/>
            <person name="Tosato V."/>
            <person name="Vogt C."/>
            <person name="Volckaert G."/>
            <person name="Wambutt R."/>
            <person name="Warren T."/>
            <person name="Wedler H."/>
            <person name="Woodward J."/>
            <person name="Zhou S."/>
            <person name="Zimmermann W."/>
            <person name="Smith D.F."/>
            <person name="Blackwell J.M."/>
            <person name="Stuart K.D."/>
            <person name="Barrell B."/>
            <person name="Myler P.J."/>
        </authorList>
    </citation>
    <scope>NUCLEOTIDE SEQUENCE [LARGE SCALE GENOMIC DNA]</scope>
    <source>
        <strain evidence="8">MHOM/IL/81/Friedlin</strain>
    </source>
</reference>
<protein>
    <submittedName>
        <fullName evidence="7">Putative nucleolar RNA binding protein</fullName>
    </submittedName>
</protein>
<dbReference type="RefSeq" id="XP_001682056.1">
    <property type="nucleotide sequence ID" value="XM_001682004.1"/>
</dbReference>
<dbReference type="Proteomes" id="UP000000542">
    <property type="component" value="Chromosome 15"/>
</dbReference>
<comment type="subcellular location">
    <subcellularLocation>
        <location evidence="1">Nucleus</location>
        <location evidence="1">Nucleolus</location>
    </subcellularLocation>
</comment>
<keyword evidence="4" id="KW-0539">Nucleus</keyword>
<comment type="similarity">
    <text evidence="2">Belongs to the NOP5/NOP56 family.</text>
</comment>
<reference evidence="7 8" key="2">
    <citation type="journal article" date="2011" name="Genome Res.">
        <title>Chromosome and gene copy number variation allow major structural change between species and strains of Leishmania.</title>
        <authorList>
            <person name="Rogers M.B."/>
            <person name="Hilley J.D."/>
            <person name="Dickens N.J."/>
            <person name="Wilkes J."/>
            <person name="Bates P.A."/>
            <person name="Depledge D.P."/>
            <person name="Harris D."/>
            <person name="Her Y."/>
            <person name="Herzyk P."/>
            <person name="Imamura H."/>
            <person name="Otto T.D."/>
            <person name="Sanders M."/>
            <person name="Seeger K."/>
            <person name="Dujardin J.C."/>
            <person name="Berriman M."/>
            <person name="Smith D.F."/>
            <person name="Hertz-Fowler C."/>
            <person name="Mottram J.C."/>
        </authorList>
    </citation>
    <scope>NUCLEOTIDE SEQUENCE [LARGE SCALE GENOMIC DNA]</scope>
    <source>
        <strain evidence="8">MHOM/IL/81/Friedlin</strain>
    </source>
</reference>
<dbReference type="GO" id="GO:0030515">
    <property type="term" value="F:snoRNA binding"/>
    <property type="evidence" value="ECO:0000318"/>
    <property type="project" value="GO_Central"/>
</dbReference>
<dbReference type="Pfam" id="PF01798">
    <property type="entry name" value="Nop"/>
    <property type="match status" value="1"/>
</dbReference>
<evidence type="ECO:0000313" key="7">
    <source>
        <dbReference type="EMBL" id="CAJ03368.1"/>
    </source>
</evidence>
<dbReference type="eggNOG" id="KOG2572">
    <property type="taxonomic scope" value="Eukaryota"/>
</dbReference>
<dbReference type="PANTHER" id="PTHR10894">
    <property type="entry name" value="NUCLEOLAR PROTEIN 5 NUCLEOLAR PROTEIN NOP5 NOP58"/>
    <property type="match status" value="1"/>
</dbReference>
<dbReference type="OMA" id="ASWMQKF"/>
<dbReference type="InterPro" id="IPR042239">
    <property type="entry name" value="Nop_C"/>
</dbReference>
<dbReference type="InParanoid" id="Q4QF42"/>
<dbReference type="InterPro" id="IPR012976">
    <property type="entry name" value="NOSIC"/>
</dbReference>
<accession>Q4QF42</accession>
<dbReference type="HOGENOM" id="CLU_453796_0_0_1"/>
<evidence type="ECO:0000256" key="3">
    <source>
        <dbReference type="ARBA" id="ARBA00022517"/>
    </source>
</evidence>
<dbReference type="GO" id="GO:0031428">
    <property type="term" value="C:box C/D methylation guide snoRNP complex"/>
    <property type="evidence" value="ECO:0000318"/>
    <property type="project" value="GO_Central"/>
</dbReference>